<reference evidence="4 5" key="1">
    <citation type="submission" date="2020-09" db="EMBL/GenBank/DDBJ databases">
        <title>De no assembly of potato wild relative species, Solanum commersonii.</title>
        <authorList>
            <person name="Cho K."/>
        </authorList>
    </citation>
    <scope>NUCLEOTIDE SEQUENCE [LARGE SCALE GENOMIC DNA]</scope>
    <source>
        <strain evidence="4">LZ3.2</strain>
        <tissue evidence="4">Leaf</tissue>
    </source>
</reference>
<dbReference type="GO" id="GO:0008270">
    <property type="term" value="F:zinc ion binding"/>
    <property type="evidence" value="ECO:0007669"/>
    <property type="project" value="UniProtKB-KW"/>
</dbReference>
<feature type="region of interest" description="Disordered" evidence="2">
    <location>
        <begin position="43"/>
        <end position="81"/>
    </location>
</feature>
<organism evidence="4 5">
    <name type="scientific">Solanum commersonii</name>
    <name type="common">Commerson's wild potato</name>
    <name type="synonym">Commerson's nightshade</name>
    <dbReference type="NCBI Taxonomy" id="4109"/>
    <lineage>
        <taxon>Eukaryota</taxon>
        <taxon>Viridiplantae</taxon>
        <taxon>Streptophyta</taxon>
        <taxon>Embryophyta</taxon>
        <taxon>Tracheophyta</taxon>
        <taxon>Spermatophyta</taxon>
        <taxon>Magnoliopsida</taxon>
        <taxon>eudicotyledons</taxon>
        <taxon>Gunneridae</taxon>
        <taxon>Pentapetalae</taxon>
        <taxon>asterids</taxon>
        <taxon>lamiids</taxon>
        <taxon>Solanales</taxon>
        <taxon>Solanaceae</taxon>
        <taxon>Solanoideae</taxon>
        <taxon>Solaneae</taxon>
        <taxon>Solanum</taxon>
    </lineage>
</organism>
<dbReference type="InterPro" id="IPR013087">
    <property type="entry name" value="Znf_C2H2_type"/>
</dbReference>
<dbReference type="Gene3D" id="3.30.160.60">
    <property type="entry name" value="Classic Zinc Finger"/>
    <property type="match status" value="1"/>
</dbReference>
<gene>
    <name evidence="4" type="ORF">H5410_004088</name>
</gene>
<keyword evidence="1" id="KW-0863">Zinc-finger</keyword>
<feature type="domain" description="C2H2-type" evidence="3">
    <location>
        <begin position="13"/>
        <end position="35"/>
    </location>
</feature>
<dbReference type="AlphaFoldDB" id="A0A9J6B6Y7"/>
<sequence>MQELNELHGVSKYQCVICSQLFSSSQAIAGHAKIHHKDGWVKGTPQKKITSSRVTDIDPTNYHQLGLSPLPTPPKQRSEAS</sequence>
<protein>
    <recommendedName>
        <fullName evidence="3">C2H2-type domain-containing protein</fullName>
    </recommendedName>
</protein>
<dbReference type="SUPFAM" id="SSF57667">
    <property type="entry name" value="beta-beta-alpha zinc fingers"/>
    <property type="match status" value="1"/>
</dbReference>
<accession>A0A9J6B6Y7</accession>
<keyword evidence="1" id="KW-0862">Zinc</keyword>
<keyword evidence="5" id="KW-1185">Reference proteome</keyword>
<evidence type="ECO:0000313" key="5">
    <source>
        <dbReference type="Proteomes" id="UP000824120"/>
    </source>
</evidence>
<comment type="caution">
    <text evidence="4">The sequence shown here is derived from an EMBL/GenBank/DDBJ whole genome shotgun (WGS) entry which is preliminary data.</text>
</comment>
<keyword evidence="1" id="KW-0479">Metal-binding</keyword>
<evidence type="ECO:0000313" key="4">
    <source>
        <dbReference type="EMBL" id="KAG5632371.1"/>
    </source>
</evidence>
<evidence type="ECO:0000256" key="1">
    <source>
        <dbReference type="PROSITE-ProRule" id="PRU00042"/>
    </source>
</evidence>
<name>A0A9J6B6Y7_SOLCO</name>
<proteinExistence type="predicted"/>
<dbReference type="Proteomes" id="UP000824120">
    <property type="component" value="Chromosome 1"/>
</dbReference>
<dbReference type="OrthoDB" id="3533395at2759"/>
<dbReference type="PROSITE" id="PS50157">
    <property type="entry name" value="ZINC_FINGER_C2H2_2"/>
    <property type="match status" value="1"/>
</dbReference>
<dbReference type="EMBL" id="JACXVP010000001">
    <property type="protein sequence ID" value="KAG5632371.1"/>
    <property type="molecule type" value="Genomic_DNA"/>
</dbReference>
<dbReference type="InterPro" id="IPR036236">
    <property type="entry name" value="Znf_C2H2_sf"/>
</dbReference>
<evidence type="ECO:0000259" key="3">
    <source>
        <dbReference type="PROSITE" id="PS50157"/>
    </source>
</evidence>
<evidence type="ECO:0000256" key="2">
    <source>
        <dbReference type="SAM" id="MobiDB-lite"/>
    </source>
</evidence>